<gene>
    <name evidence="3" type="ORF">CPELLU_LOCUS21444</name>
</gene>
<feature type="domain" description="Protein arginine N-methyltransferase" evidence="2">
    <location>
        <begin position="4"/>
        <end position="58"/>
    </location>
</feature>
<dbReference type="Pfam" id="PF22528">
    <property type="entry name" value="PRMT_C"/>
    <property type="match status" value="1"/>
</dbReference>
<comment type="caution">
    <text evidence="3">The sequence shown here is derived from an EMBL/GenBank/DDBJ whole genome shotgun (WGS) entry which is preliminary data.</text>
</comment>
<keyword evidence="1" id="KW-0949">S-adenosyl-L-methionine</keyword>
<organism evidence="3 4">
    <name type="scientific">Cetraspora pellucida</name>
    <dbReference type="NCBI Taxonomy" id="1433469"/>
    <lineage>
        <taxon>Eukaryota</taxon>
        <taxon>Fungi</taxon>
        <taxon>Fungi incertae sedis</taxon>
        <taxon>Mucoromycota</taxon>
        <taxon>Glomeromycotina</taxon>
        <taxon>Glomeromycetes</taxon>
        <taxon>Diversisporales</taxon>
        <taxon>Gigasporaceae</taxon>
        <taxon>Cetraspora</taxon>
    </lineage>
</organism>
<evidence type="ECO:0000256" key="1">
    <source>
        <dbReference type="ARBA" id="ARBA00022691"/>
    </source>
</evidence>
<feature type="non-terminal residue" evidence="3">
    <location>
        <position position="59"/>
    </location>
</feature>
<dbReference type="AlphaFoldDB" id="A0A9N9KJD3"/>
<feature type="non-terminal residue" evidence="3">
    <location>
        <position position="1"/>
    </location>
</feature>
<dbReference type="Gene3D" id="2.70.160.11">
    <property type="entry name" value="Hnrnp arginine n-methyltransferase1"/>
    <property type="match status" value="1"/>
</dbReference>
<protein>
    <submittedName>
        <fullName evidence="3">7143_t:CDS:1</fullName>
    </submittedName>
</protein>
<evidence type="ECO:0000313" key="3">
    <source>
        <dbReference type="EMBL" id="CAG8836787.1"/>
    </source>
</evidence>
<keyword evidence="4" id="KW-1185">Reference proteome</keyword>
<sequence>HCRLLFAAIEDDELFNDTFNFWNNVYGFKMTAMKRPIYTSAIIDHVTSDALISNTVSIK</sequence>
<name>A0A9N9KJD3_9GLOM</name>
<dbReference type="OrthoDB" id="7848332at2759"/>
<accession>A0A9N9KJD3</accession>
<reference evidence="3" key="1">
    <citation type="submission" date="2021-06" db="EMBL/GenBank/DDBJ databases">
        <authorList>
            <person name="Kallberg Y."/>
            <person name="Tangrot J."/>
            <person name="Rosling A."/>
        </authorList>
    </citation>
    <scope>NUCLEOTIDE SEQUENCE</scope>
    <source>
        <strain evidence="3">FL966</strain>
    </source>
</reference>
<dbReference type="InterPro" id="IPR055135">
    <property type="entry name" value="PRMT_dom"/>
</dbReference>
<evidence type="ECO:0000259" key="2">
    <source>
        <dbReference type="Pfam" id="PF22528"/>
    </source>
</evidence>
<dbReference type="Proteomes" id="UP000789759">
    <property type="component" value="Unassembled WGS sequence"/>
</dbReference>
<proteinExistence type="predicted"/>
<evidence type="ECO:0000313" key="4">
    <source>
        <dbReference type="Proteomes" id="UP000789759"/>
    </source>
</evidence>
<dbReference type="EMBL" id="CAJVQA010079572">
    <property type="protein sequence ID" value="CAG8836787.1"/>
    <property type="molecule type" value="Genomic_DNA"/>
</dbReference>